<protein>
    <recommendedName>
        <fullName evidence="2">Glycosyltransferase 2-like domain-containing protein</fullName>
    </recommendedName>
</protein>
<organism evidence="1">
    <name type="scientific">viral metagenome</name>
    <dbReference type="NCBI Taxonomy" id="1070528"/>
    <lineage>
        <taxon>unclassified sequences</taxon>
        <taxon>metagenomes</taxon>
        <taxon>organismal metagenomes</taxon>
    </lineage>
</organism>
<accession>A0A6C0LF31</accession>
<dbReference type="SUPFAM" id="SSF53448">
    <property type="entry name" value="Nucleotide-diphospho-sugar transferases"/>
    <property type="match status" value="1"/>
</dbReference>
<sequence length="421" mass="48936">MNIPIVIICYNNYRYVENTLKQIASINKEYYENIIILNNTSTCADTIAYLNNVDVRVINNIGNFGPWITPTNNYHIYDLLPDKYIITDPDLKLNPNIPSNFIEILASLSDKYKTSKIGFALDITDHDQFYPTREYLADMSIREWESRFWENKIEDDEYEIYKADIDTTFCLMNKTNIESGIDLQIRVAGDFTAKHIPWYIENEVYNVYDNYMSNTNTTHISTIARIVIPYINDNYFGIYKNRELFFVKKDDTTPNLTFWKDIYGGWNNELFELFDNYLSKEKVFIDIGTWITPTAMYGARKAKHTYAIATKVVDAYVLCADMKANCANYTVIARNDTSIEAILTEHAINKADISLINVDIGGDEENILNELYDLHSKYNFHLLISVHYKVWKDKNLDRFPYLSESSKIGIATTQGPISLFF</sequence>
<evidence type="ECO:0000313" key="1">
    <source>
        <dbReference type="EMBL" id="QHU29010.1"/>
    </source>
</evidence>
<dbReference type="InterPro" id="IPR029044">
    <property type="entry name" value="Nucleotide-diphossugar_trans"/>
</dbReference>
<evidence type="ECO:0008006" key="2">
    <source>
        <dbReference type="Google" id="ProtNLM"/>
    </source>
</evidence>
<reference evidence="1" key="1">
    <citation type="journal article" date="2020" name="Nature">
        <title>Giant virus diversity and host interactions through global metagenomics.</title>
        <authorList>
            <person name="Schulz F."/>
            <person name="Roux S."/>
            <person name="Paez-Espino D."/>
            <person name="Jungbluth S."/>
            <person name="Walsh D.A."/>
            <person name="Denef V.J."/>
            <person name="McMahon K.D."/>
            <person name="Konstantinidis K.T."/>
            <person name="Eloe-Fadrosh E.A."/>
            <person name="Kyrpides N.C."/>
            <person name="Woyke T."/>
        </authorList>
    </citation>
    <scope>NUCLEOTIDE SEQUENCE</scope>
    <source>
        <strain evidence="1">GVMAG-M-3300027804-47</strain>
    </source>
</reference>
<dbReference type="EMBL" id="MN740480">
    <property type="protein sequence ID" value="QHU29010.1"/>
    <property type="molecule type" value="Genomic_DNA"/>
</dbReference>
<dbReference type="AlphaFoldDB" id="A0A6C0LF31"/>
<proteinExistence type="predicted"/>
<name>A0A6C0LF31_9ZZZZ</name>